<evidence type="ECO:0000256" key="7">
    <source>
        <dbReference type="ARBA" id="ARBA00022723"/>
    </source>
</evidence>
<protein>
    <submittedName>
        <fullName evidence="15">Uncharacterized protein</fullName>
    </submittedName>
</protein>
<dbReference type="SUPFAM" id="SSF82199">
    <property type="entry name" value="SET domain"/>
    <property type="match status" value="1"/>
</dbReference>
<dbReference type="PROSITE" id="PS01359">
    <property type="entry name" value="ZF_PHD_1"/>
    <property type="match status" value="1"/>
</dbReference>
<evidence type="ECO:0000313" key="16">
    <source>
        <dbReference type="Proteomes" id="UP001420932"/>
    </source>
</evidence>
<dbReference type="GO" id="GO:0032259">
    <property type="term" value="P:methylation"/>
    <property type="evidence" value="ECO:0007669"/>
    <property type="project" value="UniProtKB-KW"/>
</dbReference>
<dbReference type="Proteomes" id="UP001420932">
    <property type="component" value="Unassembled WGS sequence"/>
</dbReference>
<sequence length="492" mass="56264">MPDFSCVCNSSASSSSHCPKSSNSYSKSQHDEYEGLHYNWDRKVIFQRTCIGFDVLQRDEKRRVCGGASDRSHRSAGSISPGFSSRAWLDKKLEFRVPESECFLPFLVGAPKSVDCRICGKVICSGEGVTCSVHNCREAFHSLCAKESLGFSNLSSFKCPQHACFKCKQKGFWRCTRCTIASHSKCAPWQDKVIYLTDQPGRAVCWRHPIDWRLEKKHAVPTTEMEEIFFHLPLPYVYEDFKINLLRKDVMGSKMQPTPYVHIKRNVYLVKKKRGYLDADNGCMNCCATVCSEACVCRVQSISCSKSCHCSDLCTNRPFRIEKKVNVVKTECCGWGVEAAESIKKGDFIIEYLGEVIDDALCEQRLWDIKDRGDQNFYMCEIRKDFTIDATFKGNAARFLNHSCDPNCKLEKWQVDGETRVGIFAARLIKAREPLTYDYRFIHFGPKVKCFCGSSNCQGYLGFKRKTNKRDLYWGCKRRRSSVGYAKAMQEE</sequence>
<dbReference type="InterPro" id="IPR003616">
    <property type="entry name" value="Post-SET_dom"/>
</dbReference>
<feature type="domain" description="AWS" evidence="14">
    <location>
        <begin position="281"/>
        <end position="323"/>
    </location>
</feature>
<evidence type="ECO:0000259" key="14">
    <source>
        <dbReference type="PROSITE" id="PS51215"/>
    </source>
</evidence>
<dbReference type="PROSITE" id="PS50280">
    <property type="entry name" value="SET"/>
    <property type="match status" value="1"/>
</dbReference>
<dbReference type="PANTHER" id="PTHR22884">
    <property type="entry name" value="SET DOMAIN PROTEINS"/>
    <property type="match status" value="1"/>
</dbReference>
<evidence type="ECO:0000259" key="12">
    <source>
        <dbReference type="PROSITE" id="PS50280"/>
    </source>
</evidence>
<dbReference type="InterPro" id="IPR050777">
    <property type="entry name" value="SET2_Histone-Lys_MeTrsfase"/>
</dbReference>
<dbReference type="GO" id="GO:0008270">
    <property type="term" value="F:zinc ion binding"/>
    <property type="evidence" value="ECO:0007669"/>
    <property type="project" value="UniProtKB-KW"/>
</dbReference>
<dbReference type="PROSITE" id="PS51215">
    <property type="entry name" value="AWS"/>
    <property type="match status" value="1"/>
</dbReference>
<feature type="domain" description="Post-SET" evidence="13">
    <location>
        <begin position="446"/>
        <end position="462"/>
    </location>
</feature>
<evidence type="ECO:0000313" key="15">
    <source>
        <dbReference type="EMBL" id="KAK9141432.1"/>
    </source>
</evidence>
<evidence type="ECO:0000256" key="3">
    <source>
        <dbReference type="ARBA" id="ARBA00022454"/>
    </source>
</evidence>
<comment type="subcellular location">
    <subcellularLocation>
        <location evidence="2">Chromosome</location>
    </subcellularLocation>
    <subcellularLocation>
        <location evidence="1">Nucleus</location>
    </subcellularLocation>
</comment>
<keyword evidence="3" id="KW-0158">Chromosome</keyword>
<comment type="caution">
    <text evidence="15">The sequence shown here is derived from an EMBL/GenBank/DDBJ whole genome shotgun (WGS) entry which is preliminary data.</text>
</comment>
<dbReference type="GO" id="GO:0042054">
    <property type="term" value="F:histone methyltransferase activity"/>
    <property type="evidence" value="ECO:0007669"/>
    <property type="project" value="InterPro"/>
</dbReference>
<dbReference type="PROSITE" id="PS50868">
    <property type="entry name" value="POST_SET"/>
    <property type="match status" value="1"/>
</dbReference>
<evidence type="ECO:0000256" key="6">
    <source>
        <dbReference type="ARBA" id="ARBA00022691"/>
    </source>
</evidence>
<dbReference type="PROSITE" id="PS51578">
    <property type="entry name" value="SAM_MT43_SET2_2"/>
    <property type="match status" value="1"/>
</dbReference>
<dbReference type="InterPro" id="IPR006560">
    <property type="entry name" value="AWS_dom"/>
</dbReference>
<proteinExistence type="predicted"/>
<dbReference type="InterPro" id="IPR001214">
    <property type="entry name" value="SET_dom"/>
</dbReference>
<dbReference type="Gene3D" id="2.170.270.10">
    <property type="entry name" value="SET domain"/>
    <property type="match status" value="1"/>
</dbReference>
<dbReference type="InterPro" id="IPR047893">
    <property type="entry name" value="ASHR3-like_SET"/>
</dbReference>
<feature type="region of interest" description="Disordered" evidence="11">
    <location>
        <begin position="1"/>
        <end position="26"/>
    </location>
</feature>
<keyword evidence="7" id="KW-0479">Metal-binding</keyword>
<gene>
    <name evidence="15" type="ORF">Syun_010832</name>
</gene>
<keyword evidence="6" id="KW-0949">S-adenosyl-L-methionine</keyword>
<keyword evidence="9" id="KW-0862">Zinc</keyword>
<dbReference type="InterPro" id="IPR046341">
    <property type="entry name" value="SET_dom_sf"/>
</dbReference>
<organism evidence="15 16">
    <name type="scientific">Stephania yunnanensis</name>
    <dbReference type="NCBI Taxonomy" id="152371"/>
    <lineage>
        <taxon>Eukaryota</taxon>
        <taxon>Viridiplantae</taxon>
        <taxon>Streptophyta</taxon>
        <taxon>Embryophyta</taxon>
        <taxon>Tracheophyta</taxon>
        <taxon>Spermatophyta</taxon>
        <taxon>Magnoliopsida</taxon>
        <taxon>Ranunculales</taxon>
        <taxon>Menispermaceae</taxon>
        <taxon>Menispermoideae</taxon>
        <taxon>Cissampelideae</taxon>
        <taxon>Stephania</taxon>
    </lineage>
</organism>
<keyword evidence="8" id="KW-0863">Zinc-finger</keyword>
<accession>A0AAP0JWF7</accession>
<evidence type="ECO:0000256" key="5">
    <source>
        <dbReference type="ARBA" id="ARBA00022679"/>
    </source>
</evidence>
<dbReference type="AlphaFoldDB" id="A0AAP0JWF7"/>
<reference evidence="15 16" key="1">
    <citation type="submission" date="2024-01" db="EMBL/GenBank/DDBJ databases">
        <title>Genome assemblies of Stephania.</title>
        <authorList>
            <person name="Yang L."/>
        </authorList>
    </citation>
    <scope>NUCLEOTIDE SEQUENCE [LARGE SCALE GENOMIC DNA]</scope>
    <source>
        <strain evidence="15">YNDBR</strain>
        <tissue evidence="15">Leaf</tissue>
    </source>
</reference>
<evidence type="ECO:0000256" key="1">
    <source>
        <dbReference type="ARBA" id="ARBA00004123"/>
    </source>
</evidence>
<evidence type="ECO:0000256" key="11">
    <source>
        <dbReference type="SAM" id="MobiDB-lite"/>
    </source>
</evidence>
<keyword evidence="16" id="KW-1185">Reference proteome</keyword>
<dbReference type="Pfam" id="PF00856">
    <property type="entry name" value="SET"/>
    <property type="match status" value="1"/>
</dbReference>
<dbReference type="SMART" id="SM00508">
    <property type="entry name" value="PostSET"/>
    <property type="match status" value="1"/>
</dbReference>
<dbReference type="GO" id="GO:0005694">
    <property type="term" value="C:chromosome"/>
    <property type="evidence" value="ECO:0007669"/>
    <property type="project" value="UniProtKB-SubCell"/>
</dbReference>
<dbReference type="SMART" id="SM00317">
    <property type="entry name" value="SET"/>
    <property type="match status" value="1"/>
</dbReference>
<name>A0AAP0JWF7_9MAGN</name>
<dbReference type="InterPro" id="IPR013083">
    <property type="entry name" value="Znf_RING/FYVE/PHD"/>
</dbReference>
<keyword evidence="10" id="KW-0539">Nucleus</keyword>
<evidence type="ECO:0000256" key="9">
    <source>
        <dbReference type="ARBA" id="ARBA00022833"/>
    </source>
</evidence>
<dbReference type="EMBL" id="JBBNAF010000005">
    <property type="protein sequence ID" value="KAK9141432.1"/>
    <property type="molecule type" value="Genomic_DNA"/>
</dbReference>
<evidence type="ECO:0000256" key="10">
    <source>
        <dbReference type="ARBA" id="ARBA00023242"/>
    </source>
</evidence>
<evidence type="ECO:0000256" key="4">
    <source>
        <dbReference type="ARBA" id="ARBA00022603"/>
    </source>
</evidence>
<dbReference type="Gene3D" id="3.30.40.10">
    <property type="entry name" value="Zinc/RING finger domain, C3HC4 (zinc finger)"/>
    <property type="match status" value="1"/>
</dbReference>
<evidence type="ECO:0000256" key="2">
    <source>
        <dbReference type="ARBA" id="ARBA00004286"/>
    </source>
</evidence>
<dbReference type="FunFam" id="2.170.270.10:FF:000043">
    <property type="entry name" value="Histone-lysine N-methyltransferase"/>
    <property type="match status" value="1"/>
</dbReference>
<dbReference type="InterPro" id="IPR019786">
    <property type="entry name" value="Zinc_finger_PHD-type_CS"/>
</dbReference>
<dbReference type="CDD" id="cd19175">
    <property type="entry name" value="SET_ASHR3-like"/>
    <property type="match status" value="1"/>
</dbReference>
<keyword evidence="4" id="KW-0489">Methyltransferase</keyword>
<feature type="domain" description="SET" evidence="12">
    <location>
        <begin position="323"/>
        <end position="440"/>
    </location>
</feature>
<dbReference type="InterPro" id="IPR025787">
    <property type="entry name" value="Hist-Lys_N-MeTrfase_SET2_plant"/>
</dbReference>
<dbReference type="GO" id="GO:0005634">
    <property type="term" value="C:nucleus"/>
    <property type="evidence" value="ECO:0007669"/>
    <property type="project" value="UniProtKB-SubCell"/>
</dbReference>
<evidence type="ECO:0000256" key="8">
    <source>
        <dbReference type="ARBA" id="ARBA00022771"/>
    </source>
</evidence>
<keyword evidence="5" id="KW-0808">Transferase</keyword>
<evidence type="ECO:0000259" key="13">
    <source>
        <dbReference type="PROSITE" id="PS50868"/>
    </source>
</evidence>